<feature type="compositionally biased region" description="Low complexity" evidence="7">
    <location>
        <begin position="18"/>
        <end position="27"/>
    </location>
</feature>
<evidence type="ECO:0000259" key="8">
    <source>
        <dbReference type="PROSITE" id="PS50888"/>
    </source>
</evidence>
<dbReference type="FunFam" id="4.10.280.10:FF:000032">
    <property type="entry name" value="Transcription factor bHLH123 family"/>
    <property type="match status" value="1"/>
</dbReference>
<dbReference type="GO" id="GO:0000981">
    <property type="term" value="F:DNA-binding transcription factor activity, RNA polymerase II-specific"/>
    <property type="evidence" value="ECO:0007669"/>
    <property type="project" value="TreeGrafter"/>
</dbReference>
<reference evidence="9" key="1">
    <citation type="submission" date="2023-10" db="EMBL/GenBank/DDBJ databases">
        <title>Chromosome-level genome of the transformable northern wattle, Acacia crassicarpa.</title>
        <authorList>
            <person name="Massaro I."/>
            <person name="Sinha N.R."/>
            <person name="Poethig S."/>
            <person name="Leichty A.R."/>
        </authorList>
    </citation>
    <scope>NUCLEOTIDE SEQUENCE</scope>
    <source>
        <strain evidence="9">Acra3RX</strain>
        <tissue evidence="9">Leaf</tissue>
    </source>
</reference>
<evidence type="ECO:0000256" key="6">
    <source>
        <dbReference type="ARBA" id="ARBA00023242"/>
    </source>
</evidence>
<evidence type="ECO:0000313" key="10">
    <source>
        <dbReference type="Proteomes" id="UP001293593"/>
    </source>
</evidence>
<accession>A0AAE1MR12</accession>
<evidence type="ECO:0000256" key="7">
    <source>
        <dbReference type="SAM" id="MobiDB-lite"/>
    </source>
</evidence>
<protein>
    <recommendedName>
        <fullName evidence="8">BHLH domain-containing protein</fullName>
    </recommendedName>
</protein>
<keyword evidence="10" id="KW-1185">Reference proteome</keyword>
<feature type="compositionally biased region" description="Basic and acidic residues" evidence="7">
    <location>
        <begin position="1"/>
        <end position="17"/>
    </location>
</feature>
<dbReference type="EMBL" id="JAWXYG010000004">
    <property type="protein sequence ID" value="KAK4274794.1"/>
    <property type="molecule type" value="Genomic_DNA"/>
</dbReference>
<feature type="compositionally biased region" description="Polar residues" evidence="7">
    <location>
        <begin position="287"/>
        <end position="304"/>
    </location>
</feature>
<dbReference type="InterPro" id="IPR036638">
    <property type="entry name" value="HLH_DNA-bd_sf"/>
</dbReference>
<feature type="region of interest" description="Disordered" evidence="7">
    <location>
        <begin position="1"/>
        <end position="27"/>
    </location>
</feature>
<dbReference type="Gene3D" id="4.10.280.10">
    <property type="entry name" value="Helix-loop-helix DNA-binding domain"/>
    <property type="match status" value="1"/>
</dbReference>
<dbReference type="CDD" id="cd11393">
    <property type="entry name" value="bHLH_AtbHLH_like"/>
    <property type="match status" value="1"/>
</dbReference>
<evidence type="ECO:0000313" key="9">
    <source>
        <dbReference type="EMBL" id="KAK4274794.1"/>
    </source>
</evidence>
<dbReference type="InterPro" id="IPR011598">
    <property type="entry name" value="bHLH_dom"/>
</dbReference>
<dbReference type="GO" id="GO:0046983">
    <property type="term" value="F:protein dimerization activity"/>
    <property type="evidence" value="ECO:0007669"/>
    <property type="project" value="InterPro"/>
</dbReference>
<evidence type="ECO:0000256" key="2">
    <source>
        <dbReference type="ARBA" id="ARBA00011738"/>
    </source>
</evidence>
<feature type="compositionally biased region" description="Polar residues" evidence="7">
    <location>
        <begin position="269"/>
        <end position="278"/>
    </location>
</feature>
<dbReference type="PROSITE" id="PS50888">
    <property type="entry name" value="BHLH"/>
    <property type="match status" value="1"/>
</dbReference>
<comment type="subcellular location">
    <subcellularLocation>
        <location evidence="1">Nucleus</location>
    </subcellularLocation>
</comment>
<dbReference type="Proteomes" id="UP001293593">
    <property type="component" value="Unassembled WGS sequence"/>
</dbReference>
<comment type="caution">
    <text evidence="9">The sequence shown here is derived from an EMBL/GenBank/DDBJ whole genome shotgun (WGS) entry which is preliminary data.</text>
</comment>
<feature type="region of interest" description="Disordered" evidence="7">
    <location>
        <begin position="265"/>
        <end position="315"/>
    </location>
</feature>
<keyword evidence="4" id="KW-0238">DNA-binding</keyword>
<gene>
    <name evidence="9" type="ORF">QN277_017969</name>
</gene>
<keyword evidence="6" id="KW-0539">Nucleus</keyword>
<evidence type="ECO:0000256" key="5">
    <source>
        <dbReference type="ARBA" id="ARBA00023163"/>
    </source>
</evidence>
<evidence type="ECO:0000256" key="1">
    <source>
        <dbReference type="ARBA" id="ARBA00004123"/>
    </source>
</evidence>
<proteinExistence type="predicted"/>
<sequence length="440" mass="47924">MESTDLHHLHQDHEYPHHSSPSSTPSLFPHSWTSDIVAPLNAGNLSPNFQEANPRSRAFTHKKDIGGAHHHHSVNASGLGYHHQWTSGEESCVRSTQSDQYDLDLHYSKIKEESPDVFPCKFTDMLNSNTGSSNMENKDFNALSADKLLLKTLSSGDFYSTSTSHNFANNFGGGGGRGLGMGVTPSRRTSFSQIYPSINISNLNNHSSNSPAISSSLDMNMQSSDLLNSARFNGSLSLHAQDGLARFDNVSFRLDHDMHQHHQIERSSCDLSNPSHFSNGMGETKRPSTSLVESKASCQSQNVTKKSRLESRSSCPPFKVRKEKLGDRIAALQQLVAPFGKTDTASVLMEAIGYIKFLQSQVETLSVPYMKSSRNQSNRAMQGVAGLSTGAREEPKMDLRSRGLCLVPLSCMSYLADGAVAGASAGGGMWQQPDFGGPSL</sequence>
<comment type="subunit">
    <text evidence="2">Homodimer.</text>
</comment>
<dbReference type="InterPro" id="IPR045239">
    <property type="entry name" value="bHLH95_bHLH"/>
</dbReference>
<feature type="domain" description="BHLH" evidence="8">
    <location>
        <begin position="309"/>
        <end position="358"/>
    </location>
</feature>
<dbReference type="GO" id="GO:0005634">
    <property type="term" value="C:nucleus"/>
    <property type="evidence" value="ECO:0007669"/>
    <property type="project" value="UniProtKB-SubCell"/>
</dbReference>
<dbReference type="GO" id="GO:0000978">
    <property type="term" value="F:RNA polymerase II cis-regulatory region sequence-specific DNA binding"/>
    <property type="evidence" value="ECO:0007669"/>
    <property type="project" value="TreeGrafter"/>
</dbReference>
<dbReference type="PANTHER" id="PTHR16223:SF56">
    <property type="entry name" value="TRANSCRIPTION FACTOR BHLH110"/>
    <property type="match status" value="1"/>
</dbReference>
<evidence type="ECO:0000256" key="4">
    <source>
        <dbReference type="ARBA" id="ARBA00023125"/>
    </source>
</evidence>
<dbReference type="PANTHER" id="PTHR16223">
    <property type="entry name" value="TRANSCRIPTION FACTOR BHLH83-RELATED"/>
    <property type="match status" value="1"/>
</dbReference>
<evidence type="ECO:0000256" key="3">
    <source>
        <dbReference type="ARBA" id="ARBA00023015"/>
    </source>
</evidence>
<dbReference type="SUPFAM" id="SSF47459">
    <property type="entry name" value="HLH, helix-loop-helix DNA-binding domain"/>
    <property type="match status" value="1"/>
</dbReference>
<keyword evidence="5" id="KW-0804">Transcription</keyword>
<keyword evidence="3" id="KW-0805">Transcription regulation</keyword>
<name>A0AAE1MR12_9FABA</name>
<organism evidence="9 10">
    <name type="scientific">Acacia crassicarpa</name>
    <name type="common">northern wattle</name>
    <dbReference type="NCBI Taxonomy" id="499986"/>
    <lineage>
        <taxon>Eukaryota</taxon>
        <taxon>Viridiplantae</taxon>
        <taxon>Streptophyta</taxon>
        <taxon>Embryophyta</taxon>
        <taxon>Tracheophyta</taxon>
        <taxon>Spermatophyta</taxon>
        <taxon>Magnoliopsida</taxon>
        <taxon>eudicotyledons</taxon>
        <taxon>Gunneridae</taxon>
        <taxon>Pentapetalae</taxon>
        <taxon>rosids</taxon>
        <taxon>fabids</taxon>
        <taxon>Fabales</taxon>
        <taxon>Fabaceae</taxon>
        <taxon>Caesalpinioideae</taxon>
        <taxon>mimosoid clade</taxon>
        <taxon>Acacieae</taxon>
        <taxon>Acacia</taxon>
    </lineage>
</organism>
<dbReference type="AlphaFoldDB" id="A0AAE1MR12"/>
<dbReference type="InterPro" id="IPR045843">
    <property type="entry name" value="IND-like"/>
</dbReference>